<dbReference type="Pfam" id="PF09827">
    <property type="entry name" value="CRISPR_Cas2"/>
    <property type="match status" value="1"/>
</dbReference>
<evidence type="ECO:0008006" key="5">
    <source>
        <dbReference type="Google" id="ProtNLM"/>
    </source>
</evidence>
<proteinExistence type="predicted"/>
<sequence length="99" mass="11541">MMNKGTTYMSVLLVTYDLKGNDGDYPNLIEAIKTYKSYCHAQKSVWFLDTSRSVGSVKDDLKQYIHREDDIFVGRIQKEWASYQPSTVNTWLMDIARSY</sequence>
<dbReference type="InterPro" id="IPR019199">
    <property type="entry name" value="Virulence_VapD/CRISPR_Cas2"/>
</dbReference>
<dbReference type="Proteomes" id="UP001062901">
    <property type="component" value="Unassembled WGS sequence"/>
</dbReference>
<evidence type="ECO:0000256" key="2">
    <source>
        <dbReference type="ARBA" id="ARBA00022801"/>
    </source>
</evidence>
<organism evidence="3 4">
    <name type="scientific">Saccharibacter floricola DSM 15669</name>
    <dbReference type="NCBI Taxonomy" id="1123227"/>
    <lineage>
        <taxon>Bacteria</taxon>
        <taxon>Pseudomonadati</taxon>
        <taxon>Pseudomonadota</taxon>
        <taxon>Alphaproteobacteria</taxon>
        <taxon>Acetobacterales</taxon>
        <taxon>Acetobacteraceae</taxon>
        <taxon>Saccharibacter</taxon>
    </lineage>
</organism>
<keyword evidence="1" id="KW-0540">Nuclease</keyword>
<keyword evidence="2" id="KW-0378">Hydrolase</keyword>
<reference evidence="3" key="1">
    <citation type="submission" date="2013-04" db="EMBL/GenBank/DDBJ databases">
        <title>The genome sequencing project of 58 acetic acid bacteria.</title>
        <authorList>
            <person name="Okamoto-Kainuma A."/>
            <person name="Ishikawa M."/>
            <person name="Umino S."/>
            <person name="Koizumi Y."/>
            <person name="Shiwa Y."/>
            <person name="Yoshikawa H."/>
            <person name="Matsutani M."/>
            <person name="Matsushita K."/>
        </authorList>
    </citation>
    <scope>NUCLEOTIDE SEQUENCE</scope>
    <source>
        <strain evidence="3">DSM 15669</strain>
    </source>
</reference>
<dbReference type="EMBL" id="BAQD01000033">
    <property type="protein sequence ID" value="GBQ07486.1"/>
    <property type="molecule type" value="Genomic_DNA"/>
</dbReference>
<gene>
    <name evidence="3" type="ORF">AA15669_1398</name>
</gene>
<evidence type="ECO:0000313" key="3">
    <source>
        <dbReference type="EMBL" id="GBQ07486.1"/>
    </source>
</evidence>
<name>A0ABQ0NZL8_9PROT</name>
<evidence type="ECO:0000256" key="1">
    <source>
        <dbReference type="ARBA" id="ARBA00022722"/>
    </source>
</evidence>
<comment type="caution">
    <text evidence="3">The sequence shown here is derived from an EMBL/GenBank/DDBJ whole genome shotgun (WGS) entry which is preliminary data.</text>
</comment>
<accession>A0ABQ0NZL8</accession>
<protein>
    <recommendedName>
        <fullName evidence="5">SinR family protein</fullName>
    </recommendedName>
</protein>
<evidence type="ECO:0000313" key="4">
    <source>
        <dbReference type="Proteomes" id="UP001062901"/>
    </source>
</evidence>
<keyword evidence="4" id="KW-1185">Reference proteome</keyword>